<dbReference type="AlphaFoldDB" id="F0X0X1"/>
<reference evidence="2" key="1">
    <citation type="journal article" date="2011" name="PLoS Biol.">
        <title>Gene gain and loss during evolution of obligate parasitism in the white rust pathogen of Arabidopsis thaliana.</title>
        <authorList>
            <person name="Kemen E."/>
            <person name="Gardiner A."/>
            <person name="Schultz-Larsen T."/>
            <person name="Kemen A.C."/>
            <person name="Balmuth A.L."/>
            <person name="Robert-Seilaniantz A."/>
            <person name="Bailey K."/>
            <person name="Holub E."/>
            <person name="Studholme D.J."/>
            <person name="Maclean D."/>
            <person name="Jones J.D."/>
        </authorList>
    </citation>
    <scope>NUCLEOTIDE SEQUENCE</scope>
</reference>
<dbReference type="Pfam" id="PF22936">
    <property type="entry name" value="Pol_BBD"/>
    <property type="match status" value="1"/>
</dbReference>
<proteinExistence type="predicted"/>
<gene>
    <name evidence="2" type="primary">AlNc14C530G12062</name>
    <name evidence="2" type="ORF">ALNC14_135610</name>
</gene>
<evidence type="ECO:0000259" key="1">
    <source>
        <dbReference type="Pfam" id="PF22936"/>
    </source>
</evidence>
<sequence>MTKRAYVLEHFSKFNEIRESISVIGDRMDEDEKIIILLGIISDDHDPIVKIIETYWMFDYVMQRKWFSGNLSQCKEKSQAKWLYKQQNGQESQLNRNKDQQHEEKLKKFNIWMRSDGTQDIGCRQNRQRCVQTADSEHAFGASRIKTSDWILDSGASNHMSPFETEFIDVRMLKKSIRITVATGKQLEASRIGTVPILLQNGVRVSIYNVYLIPGLYRRLLYVSALASRGLQARFKVTGCEITKNEEFVSRLQQNGKTYILRCDMASENANRATETRI</sequence>
<feature type="domain" description="Retrovirus-related Pol polyprotein from transposon TNT 1-94-like beta-barrel" evidence="1">
    <location>
        <begin position="150"/>
        <end position="230"/>
    </location>
</feature>
<accession>F0X0X1</accession>
<name>F0X0X1_9STRA</name>
<dbReference type="EMBL" id="FR824562">
    <property type="protein sequence ID" value="CCA27417.1"/>
    <property type="molecule type" value="Genomic_DNA"/>
</dbReference>
<reference evidence="2" key="2">
    <citation type="submission" date="2011-02" db="EMBL/GenBank/DDBJ databases">
        <authorList>
            <person name="MacLean D."/>
        </authorList>
    </citation>
    <scope>NUCLEOTIDE SEQUENCE</scope>
</reference>
<protein>
    <submittedName>
        <fullName evidence="2">Putative polyprotein</fullName>
    </submittedName>
</protein>
<dbReference type="HOGENOM" id="CLU_001650_11_3_1"/>
<dbReference type="InterPro" id="IPR054722">
    <property type="entry name" value="PolX-like_BBD"/>
</dbReference>
<organism evidence="2">
    <name type="scientific">Albugo laibachii Nc14</name>
    <dbReference type="NCBI Taxonomy" id="890382"/>
    <lineage>
        <taxon>Eukaryota</taxon>
        <taxon>Sar</taxon>
        <taxon>Stramenopiles</taxon>
        <taxon>Oomycota</taxon>
        <taxon>Peronosporomycetes</taxon>
        <taxon>Albuginales</taxon>
        <taxon>Albuginaceae</taxon>
        <taxon>Albugo</taxon>
    </lineage>
</organism>
<evidence type="ECO:0000313" key="2">
    <source>
        <dbReference type="EMBL" id="CCA27417.1"/>
    </source>
</evidence>